<name>A0ABP9WSS6_9CHLR</name>
<dbReference type="Proteomes" id="UP001428290">
    <property type="component" value="Unassembled WGS sequence"/>
</dbReference>
<proteinExistence type="predicted"/>
<evidence type="ECO:0000313" key="2">
    <source>
        <dbReference type="Proteomes" id="UP001428290"/>
    </source>
</evidence>
<gene>
    <name evidence="1" type="ORF">Hgul01_00035</name>
</gene>
<organism evidence="1 2">
    <name type="scientific">Herpetosiphon gulosus</name>
    <dbReference type="NCBI Taxonomy" id="1973496"/>
    <lineage>
        <taxon>Bacteria</taxon>
        <taxon>Bacillati</taxon>
        <taxon>Chloroflexota</taxon>
        <taxon>Chloroflexia</taxon>
        <taxon>Herpetosiphonales</taxon>
        <taxon>Herpetosiphonaceae</taxon>
        <taxon>Herpetosiphon</taxon>
    </lineage>
</organism>
<evidence type="ECO:0000313" key="1">
    <source>
        <dbReference type="EMBL" id="GAA5526263.1"/>
    </source>
</evidence>
<keyword evidence="2" id="KW-1185">Reference proteome</keyword>
<reference evidence="1 2" key="1">
    <citation type="submission" date="2024-02" db="EMBL/GenBank/DDBJ databases">
        <title>Herpetosiphon gulosus NBRC 112829.</title>
        <authorList>
            <person name="Ichikawa N."/>
            <person name="Katano-Makiyama Y."/>
            <person name="Hidaka K."/>
        </authorList>
    </citation>
    <scope>NUCLEOTIDE SEQUENCE [LARGE SCALE GENOMIC DNA]</scope>
    <source>
        <strain evidence="1 2">NBRC 112829</strain>
    </source>
</reference>
<accession>A0ABP9WSS6</accession>
<comment type="caution">
    <text evidence="1">The sequence shown here is derived from an EMBL/GenBank/DDBJ whole genome shotgun (WGS) entry which is preliminary data.</text>
</comment>
<dbReference type="EMBL" id="BAABRU010000001">
    <property type="protein sequence ID" value="GAA5526263.1"/>
    <property type="molecule type" value="Genomic_DNA"/>
</dbReference>
<protein>
    <submittedName>
        <fullName evidence="1">Uncharacterized protein</fullName>
    </submittedName>
</protein>
<sequence>MLPPSLNHLVSIANGSDFRRSYPVCALVEPFPCVNHAHKCIENHNRLPNYNPLSAARIA</sequence>